<gene>
    <name evidence="1" type="ORF">EJ08DRAFT_600901</name>
</gene>
<sequence>LDSSFLSAINRNRYRVDDYNKYKLYFNKVENVTRKYRILSKNIYNIDEKGFLISLEY</sequence>
<dbReference type="AlphaFoldDB" id="A0A9P4NDU1"/>
<proteinExistence type="predicted"/>
<dbReference type="OrthoDB" id="5424404at2759"/>
<accession>A0A9P4NDU1</accession>
<protein>
    <submittedName>
        <fullName evidence="1">Uncharacterized protein</fullName>
    </submittedName>
</protein>
<comment type="caution">
    <text evidence="1">The sequence shown here is derived from an EMBL/GenBank/DDBJ whole genome shotgun (WGS) entry which is preliminary data.</text>
</comment>
<organism evidence="1 2">
    <name type="scientific">Tothia fuscella</name>
    <dbReference type="NCBI Taxonomy" id="1048955"/>
    <lineage>
        <taxon>Eukaryota</taxon>
        <taxon>Fungi</taxon>
        <taxon>Dikarya</taxon>
        <taxon>Ascomycota</taxon>
        <taxon>Pezizomycotina</taxon>
        <taxon>Dothideomycetes</taxon>
        <taxon>Pleosporomycetidae</taxon>
        <taxon>Venturiales</taxon>
        <taxon>Cylindrosympodiaceae</taxon>
        <taxon>Tothia</taxon>
    </lineage>
</organism>
<dbReference type="Proteomes" id="UP000800235">
    <property type="component" value="Unassembled WGS sequence"/>
</dbReference>
<evidence type="ECO:0000313" key="2">
    <source>
        <dbReference type="Proteomes" id="UP000800235"/>
    </source>
</evidence>
<feature type="non-terminal residue" evidence="1">
    <location>
        <position position="1"/>
    </location>
</feature>
<dbReference type="EMBL" id="MU007187">
    <property type="protein sequence ID" value="KAF2415675.1"/>
    <property type="molecule type" value="Genomic_DNA"/>
</dbReference>
<evidence type="ECO:0000313" key="1">
    <source>
        <dbReference type="EMBL" id="KAF2415675.1"/>
    </source>
</evidence>
<reference evidence="1" key="1">
    <citation type="journal article" date="2020" name="Stud. Mycol.">
        <title>101 Dothideomycetes genomes: a test case for predicting lifestyles and emergence of pathogens.</title>
        <authorList>
            <person name="Haridas S."/>
            <person name="Albert R."/>
            <person name="Binder M."/>
            <person name="Bloem J."/>
            <person name="Labutti K."/>
            <person name="Salamov A."/>
            <person name="Andreopoulos B."/>
            <person name="Baker S."/>
            <person name="Barry K."/>
            <person name="Bills G."/>
            <person name="Bluhm B."/>
            <person name="Cannon C."/>
            <person name="Castanera R."/>
            <person name="Culley D."/>
            <person name="Daum C."/>
            <person name="Ezra D."/>
            <person name="Gonzalez J."/>
            <person name="Henrissat B."/>
            <person name="Kuo A."/>
            <person name="Liang C."/>
            <person name="Lipzen A."/>
            <person name="Lutzoni F."/>
            <person name="Magnuson J."/>
            <person name="Mondo S."/>
            <person name="Nolan M."/>
            <person name="Ohm R."/>
            <person name="Pangilinan J."/>
            <person name="Park H.-J."/>
            <person name="Ramirez L."/>
            <person name="Alfaro M."/>
            <person name="Sun H."/>
            <person name="Tritt A."/>
            <person name="Yoshinaga Y."/>
            <person name="Zwiers L.-H."/>
            <person name="Turgeon B."/>
            <person name="Goodwin S."/>
            <person name="Spatafora J."/>
            <person name="Crous P."/>
            <person name="Grigoriev I."/>
        </authorList>
    </citation>
    <scope>NUCLEOTIDE SEQUENCE</scope>
    <source>
        <strain evidence="1">CBS 130266</strain>
    </source>
</reference>
<keyword evidence="2" id="KW-1185">Reference proteome</keyword>
<name>A0A9P4NDU1_9PEZI</name>